<gene>
    <name evidence="2" type="ORF">M6B38_162635</name>
</gene>
<feature type="transmembrane region" description="Helical" evidence="1">
    <location>
        <begin position="20"/>
        <end position="38"/>
    </location>
</feature>
<dbReference type="Proteomes" id="UP001140949">
    <property type="component" value="Unassembled WGS sequence"/>
</dbReference>
<name>A0AAX6F047_IRIPA</name>
<sequence length="136" mass="16133">MFRSYLPWGRKSRNRLMKYYSPGSGFTCGFMCYALYQYNFVPIMSIHLPPRRKDVVTDTIVGVYIPHMKEESICCSLMSKNDWNSRSHEKQVDTDLNQSFILMFLANMTIQRNMICKSVFVEEQTCHSMYFKFEIC</sequence>
<evidence type="ECO:0000313" key="3">
    <source>
        <dbReference type="Proteomes" id="UP001140949"/>
    </source>
</evidence>
<keyword evidence="1" id="KW-0812">Transmembrane</keyword>
<evidence type="ECO:0000256" key="1">
    <source>
        <dbReference type="SAM" id="Phobius"/>
    </source>
</evidence>
<organism evidence="2 3">
    <name type="scientific">Iris pallida</name>
    <name type="common">Sweet iris</name>
    <dbReference type="NCBI Taxonomy" id="29817"/>
    <lineage>
        <taxon>Eukaryota</taxon>
        <taxon>Viridiplantae</taxon>
        <taxon>Streptophyta</taxon>
        <taxon>Embryophyta</taxon>
        <taxon>Tracheophyta</taxon>
        <taxon>Spermatophyta</taxon>
        <taxon>Magnoliopsida</taxon>
        <taxon>Liliopsida</taxon>
        <taxon>Asparagales</taxon>
        <taxon>Iridaceae</taxon>
        <taxon>Iridoideae</taxon>
        <taxon>Irideae</taxon>
        <taxon>Iris</taxon>
    </lineage>
</organism>
<dbReference type="AlphaFoldDB" id="A0AAX6F047"/>
<dbReference type="EMBL" id="JANAVB010033015">
    <property type="protein sequence ID" value="KAJ6809673.1"/>
    <property type="molecule type" value="Genomic_DNA"/>
</dbReference>
<reference evidence="2" key="2">
    <citation type="submission" date="2023-04" db="EMBL/GenBank/DDBJ databases">
        <authorList>
            <person name="Bruccoleri R.E."/>
            <person name="Oakeley E.J."/>
            <person name="Faust A.-M."/>
            <person name="Dessus-Babus S."/>
            <person name="Altorfer M."/>
            <person name="Burckhardt D."/>
            <person name="Oertli M."/>
            <person name="Naumann U."/>
            <person name="Petersen F."/>
            <person name="Wong J."/>
        </authorList>
    </citation>
    <scope>NUCLEOTIDE SEQUENCE</scope>
    <source>
        <strain evidence="2">GSM-AAB239-AS_SAM_17_03QT</strain>
        <tissue evidence="2">Leaf</tissue>
    </source>
</reference>
<accession>A0AAX6F047</accession>
<proteinExistence type="predicted"/>
<protein>
    <submittedName>
        <fullName evidence="2">Mitochondrial import inner membrane translocase subunit tim16</fullName>
    </submittedName>
</protein>
<keyword evidence="1" id="KW-1133">Transmembrane helix</keyword>
<comment type="caution">
    <text evidence="2">The sequence shown here is derived from an EMBL/GenBank/DDBJ whole genome shotgun (WGS) entry which is preliminary data.</text>
</comment>
<keyword evidence="3" id="KW-1185">Reference proteome</keyword>
<reference evidence="2" key="1">
    <citation type="journal article" date="2023" name="GigaByte">
        <title>Genome assembly of the bearded iris, Iris pallida Lam.</title>
        <authorList>
            <person name="Bruccoleri R.E."/>
            <person name="Oakeley E.J."/>
            <person name="Faust A.M.E."/>
            <person name="Altorfer M."/>
            <person name="Dessus-Babus S."/>
            <person name="Burckhardt D."/>
            <person name="Oertli M."/>
            <person name="Naumann U."/>
            <person name="Petersen F."/>
            <person name="Wong J."/>
        </authorList>
    </citation>
    <scope>NUCLEOTIDE SEQUENCE</scope>
    <source>
        <strain evidence="2">GSM-AAB239-AS_SAM_17_03QT</strain>
    </source>
</reference>
<keyword evidence="1" id="KW-0472">Membrane</keyword>
<evidence type="ECO:0000313" key="2">
    <source>
        <dbReference type="EMBL" id="KAJ6809673.1"/>
    </source>
</evidence>